<evidence type="ECO:0000313" key="1">
    <source>
        <dbReference type="EMBL" id="AOZ11151.1"/>
    </source>
</evidence>
<evidence type="ECO:0000313" key="2">
    <source>
        <dbReference type="Proteomes" id="UP000177515"/>
    </source>
</evidence>
<dbReference type="GO" id="GO:0005840">
    <property type="term" value="C:ribosome"/>
    <property type="evidence" value="ECO:0007669"/>
    <property type="project" value="UniProtKB-KW"/>
</dbReference>
<keyword evidence="2" id="KW-1185">Reference proteome</keyword>
<proteinExistence type="predicted"/>
<gene>
    <name evidence="1" type="ORF">BKK80_34925</name>
</gene>
<keyword evidence="1" id="KW-0687">Ribonucleoprotein</keyword>
<sequence length="83" mass="8744">MAARGKVLPRLQTPIAKAGTDACCDGPGDHSPILAVGDQAILVRIDDDGGFYQDRRLGGSLEDHQIVEPIDSRRASASGLFSP</sequence>
<reference evidence="1 2" key="1">
    <citation type="submission" date="2016-10" db="EMBL/GenBank/DDBJ databases">
        <title>Complete genome sequences of three Cupriavidus strains isolated from various Malaysian environments.</title>
        <authorList>
            <person name="Abdullah A.A.-A."/>
            <person name="Shafie N.A.H."/>
            <person name="Lau N.S."/>
        </authorList>
    </citation>
    <scope>NUCLEOTIDE SEQUENCE [LARGE SCALE GENOMIC DNA]</scope>
    <source>
        <strain evidence="1 2">USMAA1020</strain>
        <plasmid evidence="1 2">unnamed1</plasmid>
    </source>
</reference>
<name>A0ABN4U0J1_9BURK</name>
<dbReference type="Proteomes" id="UP000177515">
    <property type="component" value="Plasmid unnamed1"/>
</dbReference>
<organism evidence="1 2">
    <name type="scientific">Cupriavidus malaysiensis</name>
    <dbReference type="NCBI Taxonomy" id="367825"/>
    <lineage>
        <taxon>Bacteria</taxon>
        <taxon>Pseudomonadati</taxon>
        <taxon>Pseudomonadota</taxon>
        <taxon>Betaproteobacteria</taxon>
        <taxon>Burkholderiales</taxon>
        <taxon>Burkholderiaceae</taxon>
        <taxon>Cupriavidus</taxon>
    </lineage>
</organism>
<dbReference type="EMBL" id="CP017756">
    <property type="protein sequence ID" value="AOZ11151.1"/>
    <property type="molecule type" value="Genomic_DNA"/>
</dbReference>
<protein>
    <submittedName>
        <fullName evidence="1">Uncharacterized protein</fullName>
    </submittedName>
</protein>
<keyword evidence="1" id="KW-0614">Plasmid</keyword>
<keyword evidence="1" id="KW-0689">Ribosomal protein</keyword>
<accession>A0ABN4U0J1</accession>
<geneLocation type="plasmid" evidence="1 2">
    <name>unnamed1</name>
</geneLocation>